<reference evidence="1 2" key="1">
    <citation type="submission" date="2022-11" db="EMBL/GenBank/DDBJ databases">
        <title>Genome sequencing of Acetobacter type strain.</title>
        <authorList>
            <person name="Heo J."/>
            <person name="Lee D."/>
            <person name="Han B.-H."/>
            <person name="Hong S.-B."/>
            <person name="Kwon S.-W."/>
        </authorList>
    </citation>
    <scope>NUCLEOTIDE SEQUENCE [LARGE SCALE GENOMIC DNA]</scope>
    <source>
        <strain evidence="1 2">KACC 21253</strain>
    </source>
</reference>
<name>A0ABT3QES5_9PROT</name>
<evidence type="ECO:0000313" key="1">
    <source>
        <dbReference type="EMBL" id="MCX2563793.1"/>
    </source>
</evidence>
<keyword evidence="2" id="KW-1185">Reference proteome</keyword>
<organism evidence="1 2">
    <name type="scientific">Acetobacter thailandicus</name>
    <dbReference type="NCBI Taxonomy" id="1502842"/>
    <lineage>
        <taxon>Bacteria</taxon>
        <taxon>Pseudomonadati</taxon>
        <taxon>Pseudomonadota</taxon>
        <taxon>Alphaproteobacteria</taxon>
        <taxon>Acetobacterales</taxon>
        <taxon>Acetobacteraceae</taxon>
        <taxon>Acetobacter</taxon>
    </lineage>
</organism>
<dbReference type="InterPro" id="IPR009964">
    <property type="entry name" value="DUF1491"/>
</dbReference>
<protein>
    <submittedName>
        <fullName evidence="1">DUF1491 family protein</fullName>
    </submittedName>
</protein>
<sequence length="112" mass="12331">MSAPRLRADIAAKAILREAGRDGQSAMLIHKGASEAGSLLVVLLERDGSAMILSQTRTTNGDPAWFFSSGEIPLTVEETGQYIDRQRRYDPDLWVLELEAPGFRLPFEATLV</sequence>
<evidence type="ECO:0000313" key="2">
    <source>
        <dbReference type="Proteomes" id="UP001301152"/>
    </source>
</evidence>
<dbReference type="Pfam" id="PF07372">
    <property type="entry name" value="DUF1491"/>
    <property type="match status" value="1"/>
</dbReference>
<dbReference type="Gene3D" id="3.40.1530.20">
    <property type="entry name" value="Protein of unknown function (DUF1491)"/>
    <property type="match status" value="1"/>
</dbReference>
<gene>
    <name evidence="1" type="ORF">OQ497_07480</name>
</gene>
<accession>A0ABT3QES5</accession>
<dbReference type="Proteomes" id="UP001301152">
    <property type="component" value="Unassembled WGS sequence"/>
</dbReference>
<proteinExistence type="predicted"/>
<comment type="caution">
    <text evidence="1">The sequence shown here is derived from an EMBL/GenBank/DDBJ whole genome shotgun (WGS) entry which is preliminary data.</text>
</comment>
<dbReference type="EMBL" id="JAPIUZ010000003">
    <property type="protein sequence ID" value="MCX2563793.1"/>
    <property type="molecule type" value="Genomic_DNA"/>
</dbReference>
<dbReference type="RefSeq" id="WP_086636099.1">
    <property type="nucleotide sequence ID" value="NZ_JAERKX010000003.1"/>
</dbReference>